<keyword evidence="9" id="KW-1185">Reference proteome</keyword>
<dbReference type="Pfam" id="PF00005">
    <property type="entry name" value="ABC_tran"/>
    <property type="match status" value="1"/>
</dbReference>
<dbReference type="OrthoDB" id="9800654at2"/>
<dbReference type="GO" id="GO:0017004">
    <property type="term" value="P:cytochrome complex assembly"/>
    <property type="evidence" value="ECO:0007669"/>
    <property type="project" value="UniProtKB-KW"/>
</dbReference>
<keyword evidence="6" id="KW-0472">Membrane</keyword>
<evidence type="ECO:0000256" key="5">
    <source>
        <dbReference type="ARBA" id="ARBA00022967"/>
    </source>
</evidence>
<evidence type="ECO:0000256" key="2">
    <source>
        <dbReference type="ARBA" id="ARBA00022741"/>
    </source>
</evidence>
<evidence type="ECO:0000256" key="3">
    <source>
        <dbReference type="ARBA" id="ARBA00022748"/>
    </source>
</evidence>
<accession>A0A1Y5RHS3</accession>
<dbReference type="PROSITE" id="PS50893">
    <property type="entry name" value="ABC_TRANSPORTER_2"/>
    <property type="match status" value="1"/>
</dbReference>
<dbReference type="SUPFAM" id="SSF52540">
    <property type="entry name" value="P-loop containing nucleoside triphosphate hydrolases"/>
    <property type="match status" value="1"/>
</dbReference>
<evidence type="ECO:0000256" key="1">
    <source>
        <dbReference type="ARBA" id="ARBA00022448"/>
    </source>
</evidence>
<dbReference type="GO" id="GO:0005524">
    <property type="term" value="F:ATP binding"/>
    <property type="evidence" value="ECO:0007669"/>
    <property type="project" value="UniProtKB-KW"/>
</dbReference>
<dbReference type="Proteomes" id="UP000193870">
    <property type="component" value="Unassembled WGS sequence"/>
</dbReference>
<dbReference type="InterPro" id="IPR003439">
    <property type="entry name" value="ABC_transporter-like_ATP-bd"/>
</dbReference>
<organism evidence="8 9">
    <name type="scientific">Palleronia marisminoris</name>
    <dbReference type="NCBI Taxonomy" id="315423"/>
    <lineage>
        <taxon>Bacteria</taxon>
        <taxon>Pseudomonadati</taxon>
        <taxon>Pseudomonadota</taxon>
        <taxon>Alphaproteobacteria</taxon>
        <taxon>Rhodobacterales</taxon>
        <taxon>Roseobacteraceae</taxon>
        <taxon>Palleronia</taxon>
    </lineage>
</organism>
<dbReference type="STRING" id="315423.SAMN04488020_101530"/>
<evidence type="ECO:0000313" key="9">
    <source>
        <dbReference type="Proteomes" id="UP000193870"/>
    </source>
</evidence>
<dbReference type="PANTHER" id="PTHR43499">
    <property type="entry name" value="ABC TRANSPORTER I FAMILY MEMBER 1"/>
    <property type="match status" value="1"/>
</dbReference>
<keyword evidence="2" id="KW-0547">Nucleotide-binding</keyword>
<dbReference type="Gene3D" id="3.40.50.300">
    <property type="entry name" value="P-loop containing nucleotide triphosphate hydrolases"/>
    <property type="match status" value="1"/>
</dbReference>
<dbReference type="GO" id="GO:0022857">
    <property type="term" value="F:transmembrane transporter activity"/>
    <property type="evidence" value="ECO:0007669"/>
    <property type="project" value="InterPro"/>
</dbReference>
<proteinExistence type="predicted"/>
<sequence>MTLVARELTVGRGGLPILARLSFTVEPGRALILRGPNGSGKTTLLRTLSGLQAPYEGEVEPGPEAVAYGGHRDGMKGQMTVAENLSFWAGLHGVRDIEPALRAFDLQRLEDRLAQHLSAGQGRRLGLARLLVTGRSIWCLDEPTVSLDAENTGRFADMVRGHLAGGGIAVIATHIDLGLDGDTLDVRPYKATLEALE</sequence>
<dbReference type="EC" id="3.6.3.41" evidence="8"/>
<dbReference type="SMART" id="SM00382">
    <property type="entry name" value="AAA"/>
    <property type="match status" value="1"/>
</dbReference>
<keyword evidence="5" id="KW-1278">Translocase</keyword>
<evidence type="ECO:0000256" key="6">
    <source>
        <dbReference type="ARBA" id="ARBA00023136"/>
    </source>
</evidence>
<feature type="domain" description="ABC transporter" evidence="7">
    <location>
        <begin position="3"/>
        <end position="196"/>
    </location>
</feature>
<reference evidence="8 9" key="1">
    <citation type="submission" date="2017-03" db="EMBL/GenBank/DDBJ databases">
        <authorList>
            <person name="Afonso C.L."/>
            <person name="Miller P.J."/>
            <person name="Scott M.A."/>
            <person name="Spackman E."/>
            <person name="Goraichik I."/>
            <person name="Dimitrov K.M."/>
            <person name="Suarez D.L."/>
            <person name="Swayne D.E."/>
        </authorList>
    </citation>
    <scope>NUCLEOTIDE SEQUENCE [LARGE SCALE GENOMIC DNA]</scope>
    <source>
        <strain evidence="8 9">CECT 7066</strain>
    </source>
</reference>
<keyword evidence="3" id="KW-0201">Cytochrome c-type biogenesis</keyword>
<dbReference type="InterPro" id="IPR005895">
    <property type="entry name" value="ABC_transptr_haem_export_CcmA"/>
</dbReference>
<evidence type="ECO:0000259" key="7">
    <source>
        <dbReference type="PROSITE" id="PS50893"/>
    </source>
</evidence>
<keyword evidence="4 8" id="KW-0067">ATP-binding</keyword>
<keyword evidence="8" id="KW-0378">Hydrolase</keyword>
<dbReference type="NCBIfam" id="TIGR01189">
    <property type="entry name" value="ccmA"/>
    <property type="match status" value="1"/>
</dbReference>
<keyword evidence="1" id="KW-0813">Transport</keyword>
<dbReference type="InterPro" id="IPR027417">
    <property type="entry name" value="P-loop_NTPase"/>
</dbReference>
<evidence type="ECO:0000256" key="4">
    <source>
        <dbReference type="ARBA" id="ARBA00022840"/>
    </source>
</evidence>
<dbReference type="InterPro" id="IPR003593">
    <property type="entry name" value="AAA+_ATPase"/>
</dbReference>
<dbReference type="AlphaFoldDB" id="A0A1Y5RHS3"/>
<dbReference type="RefSeq" id="WP_085852548.1">
    <property type="nucleotide sequence ID" value="NZ_FOPF01000001.1"/>
</dbReference>
<name>A0A1Y5RHS3_9RHOB</name>
<dbReference type="GO" id="GO:0016887">
    <property type="term" value="F:ATP hydrolysis activity"/>
    <property type="evidence" value="ECO:0007669"/>
    <property type="project" value="InterPro"/>
</dbReference>
<dbReference type="EMBL" id="FWFV01000001">
    <property type="protein sequence ID" value="SLN17398.1"/>
    <property type="molecule type" value="Genomic_DNA"/>
</dbReference>
<gene>
    <name evidence="8" type="primary">ccmA</name>
    <name evidence="8" type="ORF">PAM7066_00531</name>
</gene>
<dbReference type="PANTHER" id="PTHR43499:SF1">
    <property type="entry name" value="ABC TRANSPORTER I FAMILY MEMBER 1"/>
    <property type="match status" value="1"/>
</dbReference>
<protein>
    <submittedName>
        <fullName evidence="8">Cytochrome c biogenesis ATP-binding export protein CcmA</fullName>
        <ecNumber evidence="8">3.6.3.41</ecNumber>
    </submittedName>
</protein>
<evidence type="ECO:0000313" key="8">
    <source>
        <dbReference type="EMBL" id="SLN17398.1"/>
    </source>
</evidence>